<dbReference type="AlphaFoldDB" id="A0A699TY66"/>
<evidence type="ECO:0000313" key="2">
    <source>
        <dbReference type="EMBL" id="GFD14711.1"/>
    </source>
</evidence>
<organism evidence="2">
    <name type="scientific">Tanacetum cinerariifolium</name>
    <name type="common">Dalmatian daisy</name>
    <name type="synonym">Chrysanthemum cinerariifolium</name>
    <dbReference type="NCBI Taxonomy" id="118510"/>
    <lineage>
        <taxon>Eukaryota</taxon>
        <taxon>Viridiplantae</taxon>
        <taxon>Streptophyta</taxon>
        <taxon>Embryophyta</taxon>
        <taxon>Tracheophyta</taxon>
        <taxon>Spermatophyta</taxon>
        <taxon>Magnoliopsida</taxon>
        <taxon>eudicotyledons</taxon>
        <taxon>Gunneridae</taxon>
        <taxon>Pentapetalae</taxon>
        <taxon>asterids</taxon>
        <taxon>campanulids</taxon>
        <taxon>Asterales</taxon>
        <taxon>Asteraceae</taxon>
        <taxon>Asteroideae</taxon>
        <taxon>Anthemideae</taxon>
        <taxon>Anthemidinae</taxon>
        <taxon>Tanacetum</taxon>
    </lineage>
</organism>
<feature type="region of interest" description="Disordered" evidence="1">
    <location>
        <begin position="96"/>
        <end position="122"/>
    </location>
</feature>
<feature type="compositionally biased region" description="Basic and acidic residues" evidence="1">
    <location>
        <begin position="100"/>
        <end position="114"/>
    </location>
</feature>
<evidence type="ECO:0000256" key="1">
    <source>
        <dbReference type="SAM" id="MobiDB-lite"/>
    </source>
</evidence>
<dbReference type="EMBL" id="BKCJ011281313">
    <property type="protein sequence ID" value="GFD14711.1"/>
    <property type="molecule type" value="Genomic_DNA"/>
</dbReference>
<sequence>MITHVLLVRKASSIEPLVRPSLSQLSTNPYKGFTWTYLDLPLLKALIKKSYCLVVTDDYSSFTWVFFLATKDETSPILKTFIIGLENQLSLKNTDGDAAFDEKEPKSERRKPESKVNVSPRSSAHEWKDNLLSLSDLLDNRKQRIFQKSMMTRSRERLKERVTLNL</sequence>
<protein>
    <submittedName>
        <fullName evidence="2">Putative ribonuclease H-like domain-containing protein</fullName>
    </submittedName>
</protein>
<comment type="caution">
    <text evidence="2">The sequence shown here is derived from an EMBL/GenBank/DDBJ whole genome shotgun (WGS) entry which is preliminary data.</text>
</comment>
<accession>A0A699TY66</accession>
<name>A0A699TY66_TANCI</name>
<proteinExistence type="predicted"/>
<reference evidence="2" key="1">
    <citation type="journal article" date="2019" name="Sci. Rep.">
        <title>Draft genome of Tanacetum cinerariifolium, the natural source of mosquito coil.</title>
        <authorList>
            <person name="Yamashiro T."/>
            <person name="Shiraishi A."/>
            <person name="Satake H."/>
            <person name="Nakayama K."/>
        </authorList>
    </citation>
    <scope>NUCLEOTIDE SEQUENCE</scope>
</reference>
<gene>
    <name evidence="2" type="ORF">Tci_886680</name>
</gene>